<gene>
    <name evidence="6" type="ORF">BXYJ_LOCUS1132</name>
</gene>
<keyword evidence="3 5" id="KW-1133">Transmembrane helix</keyword>
<accession>A0A1I7RL93</accession>
<reference evidence="7" key="2">
    <citation type="submission" date="2020-08" db="EMBL/GenBank/DDBJ databases">
        <authorList>
            <person name="Kikuchi T."/>
        </authorList>
    </citation>
    <scope>NUCLEOTIDE SEQUENCE</scope>
    <source>
        <strain evidence="6">Ka4C1</strain>
    </source>
</reference>
<dbReference type="AlphaFoldDB" id="A0A1I7RL93"/>
<evidence type="ECO:0000256" key="1">
    <source>
        <dbReference type="ARBA" id="ARBA00004141"/>
    </source>
</evidence>
<dbReference type="EMBL" id="CAJFCV020000001">
    <property type="protein sequence ID" value="CAG9083282.1"/>
    <property type="molecule type" value="Genomic_DNA"/>
</dbReference>
<dbReference type="Proteomes" id="UP000582659">
    <property type="component" value="Unassembled WGS sequence"/>
</dbReference>
<feature type="transmembrane region" description="Helical" evidence="5">
    <location>
        <begin position="270"/>
        <end position="290"/>
    </location>
</feature>
<dbReference type="Proteomes" id="UP000095284">
    <property type="component" value="Unplaced"/>
</dbReference>
<feature type="transmembrane region" description="Helical" evidence="5">
    <location>
        <begin position="371"/>
        <end position="391"/>
    </location>
</feature>
<protein>
    <submittedName>
        <fullName evidence="6">(pine wood nematode) hypothetical protein</fullName>
    </submittedName>
    <submittedName>
        <fullName evidence="10">EamA domain-containing protein</fullName>
    </submittedName>
</protein>
<dbReference type="GO" id="GO:0016020">
    <property type="term" value="C:membrane"/>
    <property type="evidence" value="ECO:0007669"/>
    <property type="project" value="UniProtKB-SubCell"/>
</dbReference>
<dbReference type="WBParaSite" id="BXY_0147800.1">
    <property type="protein sequence ID" value="BXY_0147800.1"/>
    <property type="gene ID" value="BXY_0147800"/>
</dbReference>
<dbReference type="eggNOG" id="KOG2765">
    <property type="taxonomic scope" value="Eukaryota"/>
</dbReference>
<proteinExistence type="predicted"/>
<feature type="transmembrane region" description="Helical" evidence="5">
    <location>
        <begin position="66"/>
        <end position="85"/>
    </location>
</feature>
<keyword evidence="9" id="KW-1185">Reference proteome</keyword>
<sequence length="459" mass="51942">MRFNCALLHWERRFYRHLLRGGLMADSHRSRILFGVFLLMIVNSVWVISAEVTKYLFVDLRFRRPFFATYIKSCLFSMFLLRYLICGPQSSNTDEKDYSLLSTENETDSEFEAESLSMAEFEPVSVPSDYESEDQSKNPAEKKKRKVRFSLWREVRSLPEKIAYEAKLARLPYRPPPIECNCRMSAPVKYVLYFAPLWFLSSVTYQASLLFSSVSSVNMISASSSLFVLLFGALFSPFAEDKFTFLKFGLVLLNLAGVAIVSQFSSVWTGTILAVTSAFTYAIYLTVFTVMSKNTGQIDMNLLFGVIGVFSLVICTPLMFVVHLTGLEPQLPLPNMQEFIVVLLNGIIGSVLSDYLWLYATLLTNSLISSISLTLTIPMSLFADALFRLQFPDAAQLMAAVPIMASFIGASLISHSADERVETIRRSKSPLPVAKRGDIRFRNLKSDENERLMEQDESL</sequence>
<evidence type="ECO:0000256" key="5">
    <source>
        <dbReference type="SAM" id="Phobius"/>
    </source>
</evidence>
<keyword evidence="2 5" id="KW-0812">Transmembrane</keyword>
<reference evidence="10" key="1">
    <citation type="submission" date="2016-11" db="UniProtKB">
        <authorList>
            <consortium name="WormBaseParasite"/>
        </authorList>
    </citation>
    <scope>IDENTIFICATION</scope>
</reference>
<feature type="transmembrane region" description="Helical" evidence="5">
    <location>
        <begin position="190"/>
        <end position="211"/>
    </location>
</feature>
<evidence type="ECO:0000256" key="2">
    <source>
        <dbReference type="ARBA" id="ARBA00022692"/>
    </source>
</evidence>
<feature type="transmembrane region" description="Helical" evidence="5">
    <location>
        <begin position="302"/>
        <end position="327"/>
    </location>
</feature>
<evidence type="ECO:0000313" key="10">
    <source>
        <dbReference type="WBParaSite" id="BXY_0147800.1"/>
    </source>
</evidence>
<evidence type="ECO:0000256" key="4">
    <source>
        <dbReference type="ARBA" id="ARBA00023136"/>
    </source>
</evidence>
<dbReference type="Proteomes" id="UP000659654">
    <property type="component" value="Unassembled WGS sequence"/>
</dbReference>
<evidence type="ECO:0000256" key="3">
    <source>
        <dbReference type="ARBA" id="ARBA00022989"/>
    </source>
</evidence>
<evidence type="ECO:0000313" key="8">
    <source>
        <dbReference type="Proteomes" id="UP000095284"/>
    </source>
</evidence>
<dbReference type="EMBL" id="CAJFDI010000001">
    <property type="protein sequence ID" value="CAD5208896.1"/>
    <property type="molecule type" value="Genomic_DNA"/>
</dbReference>
<evidence type="ECO:0000313" key="7">
    <source>
        <dbReference type="EMBL" id="CAG9083282.1"/>
    </source>
</evidence>
<dbReference type="PANTHER" id="PTHR23051:SF0">
    <property type="entry name" value="SOLUTE CARRIER FAMILY 35 MEMBER F5"/>
    <property type="match status" value="1"/>
</dbReference>
<evidence type="ECO:0000313" key="6">
    <source>
        <dbReference type="EMBL" id="CAD5208896.1"/>
    </source>
</evidence>
<keyword evidence="4 5" id="KW-0472">Membrane</keyword>
<organism evidence="8 10">
    <name type="scientific">Bursaphelenchus xylophilus</name>
    <name type="common">Pinewood nematode worm</name>
    <name type="synonym">Aphelenchoides xylophilus</name>
    <dbReference type="NCBI Taxonomy" id="6326"/>
    <lineage>
        <taxon>Eukaryota</taxon>
        <taxon>Metazoa</taxon>
        <taxon>Ecdysozoa</taxon>
        <taxon>Nematoda</taxon>
        <taxon>Chromadorea</taxon>
        <taxon>Rhabditida</taxon>
        <taxon>Tylenchina</taxon>
        <taxon>Tylenchomorpha</taxon>
        <taxon>Aphelenchoidea</taxon>
        <taxon>Aphelenchoididae</taxon>
        <taxon>Bursaphelenchus</taxon>
    </lineage>
</organism>
<comment type="subcellular location">
    <subcellularLocation>
        <location evidence="1">Membrane</location>
        <topology evidence="1">Multi-pass membrane protein</topology>
    </subcellularLocation>
</comment>
<feature type="transmembrane region" description="Helical" evidence="5">
    <location>
        <begin position="397"/>
        <end position="417"/>
    </location>
</feature>
<feature type="transmembrane region" description="Helical" evidence="5">
    <location>
        <begin position="339"/>
        <end position="359"/>
    </location>
</feature>
<evidence type="ECO:0000313" key="9">
    <source>
        <dbReference type="Proteomes" id="UP000659654"/>
    </source>
</evidence>
<feature type="transmembrane region" description="Helical" evidence="5">
    <location>
        <begin position="245"/>
        <end position="264"/>
    </location>
</feature>
<name>A0A1I7RL93_BURXY</name>
<feature type="transmembrane region" description="Helical" evidence="5">
    <location>
        <begin position="217"/>
        <end position="238"/>
    </location>
</feature>
<dbReference type="PANTHER" id="PTHR23051">
    <property type="entry name" value="SOLUTE CARRIER FAMILY 35, MEMBER F5"/>
    <property type="match status" value="1"/>
</dbReference>
<dbReference type="OrthoDB" id="10041630at2759"/>